<evidence type="ECO:0000313" key="1">
    <source>
        <dbReference type="EMBL" id="KPC64018.1"/>
    </source>
</evidence>
<dbReference type="Proteomes" id="UP000037982">
    <property type="component" value="Unassembled WGS sequence"/>
</dbReference>
<sequence>MNSAAQASQTEHPEHPDEVLVEVVGCATHDAHAVFSALRESFVSDRSANDVPKEVNGATATVWTVTVDVSELRAEAAPRPLSAPVTVDLQGGYWAVDRLRKALAHAFSVRVVGTAAGDQEKEVQLRLETL</sequence>
<dbReference type="PATRIC" id="fig|66876.3.peg.2937"/>
<name>A0A0N0XWF2_9ACTN</name>
<reference evidence="2" key="1">
    <citation type="submission" date="2015-07" db="EMBL/GenBank/DDBJ databases">
        <authorList>
            <person name="Ju K.-S."/>
            <person name="Doroghazi J.R."/>
            <person name="Metcalf W.W."/>
        </authorList>
    </citation>
    <scope>NUCLEOTIDE SEQUENCE [LARGE SCALE GENOMIC DNA]</scope>
    <source>
        <strain evidence="2">NRRL ISP-5002</strain>
    </source>
</reference>
<dbReference type="RefSeq" id="WP_053923864.1">
    <property type="nucleotide sequence ID" value="NZ_LGKG01000112.1"/>
</dbReference>
<gene>
    <name evidence="1" type="ORF">ADL29_13305</name>
</gene>
<keyword evidence="2" id="KW-1185">Reference proteome</keyword>
<dbReference type="EMBL" id="LGKG01000112">
    <property type="protein sequence ID" value="KPC64018.1"/>
    <property type="molecule type" value="Genomic_DNA"/>
</dbReference>
<proteinExistence type="predicted"/>
<organism evidence="1 2">
    <name type="scientific">Streptomyces chattanoogensis</name>
    <dbReference type="NCBI Taxonomy" id="66876"/>
    <lineage>
        <taxon>Bacteria</taxon>
        <taxon>Bacillati</taxon>
        <taxon>Actinomycetota</taxon>
        <taxon>Actinomycetes</taxon>
        <taxon>Kitasatosporales</taxon>
        <taxon>Streptomycetaceae</taxon>
        <taxon>Streptomyces</taxon>
    </lineage>
</organism>
<evidence type="ECO:0000313" key="2">
    <source>
        <dbReference type="Proteomes" id="UP000037982"/>
    </source>
</evidence>
<dbReference type="AlphaFoldDB" id="A0A0N0XWF2"/>
<protein>
    <submittedName>
        <fullName evidence="1">Uncharacterized protein</fullName>
    </submittedName>
</protein>
<comment type="caution">
    <text evidence="1">The sequence shown here is derived from an EMBL/GenBank/DDBJ whole genome shotgun (WGS) entry which is preliminary data.</text>
</comment>
<accession>A0A0N0XWF2</accession>